<gene>
    <name evidence="2" type="ORF">HZF10_12585</name>
</gene>
<reference evidence="2 3" key="1">
    <citation type="submission" date="2020-07" db="EMBL/GenBank/DDBJ databases">
        <authorList>
            <person name="Sun Q."/>
        </authorList>
    </citation>
    <scope>NUCLEOTIDE SEQUENCE [LARGE SCALE GENOMIC DNA]</scope>
    <source>
        <strain evidence="2 3">MAH-1</strain>
    </source>
</reference>
<evidence type="ECO:0000256" key="1">
    <source>
        <dbReference type="SAM" id="SignalP"/>
    </source>
</evidence>
<dbReference type="Proteomes" id="UP000535020">
    <property type="component" value="Unassembled WGS sequence"/>
</dbReference>
<keyword evidence="1" id="KW-0732">Signal</keyword>
<accession>A0A7Y9C7W1</accession>
<evidence type="ECO:0000313" key="3">
    <source>
        <dbReference type="Proteomes" id="UP000535020"/>
    </source>
</evidence>
<feature type="chain" id="PRO_5031465974" description="DUF3857 domain-containing protein" evidence="1">
    <location>
        <begin position="19"/>
        <end position="700"/>
    </location>
</feature>
<keyword evidence="3" id="KW-1185">Reference proteome</keyword>
<evidence type="ECO:0000313" key="2">
    <source>
        <dbReference type="EMBL" id="NYA71762.1"/>
    </source>
</evidence>
<name>A0A7Y9C7W1_9FLAO</name>
<dbReference type="EMBL" id="JACBJI010000005">
    <property type="protein sequence ID" value="NYA71762.1"/>
    <property type="molecule type" value="Genomic_DNA"/>
</dbReference>
<dbReference type="Gene3D" id="2.60.120.1130">
    <property type="match status" value="1"/>
</dbReference>
<dbReference type="AlphaFoldDB" id="A0A7Y9C7W1"/>
<dbReference type="RefSeq" id="WP_176006573.1">
    <property type="nucleotide sequence ID" value="NZ_JABWMI010000014.1"/>
</dbReference>
<evidence type="ECO:0008006" key="4">
    <source>
        <dbReference type="Google" id="ProtNLM"/>
    </source>
</evidence>
<sequence length="700" mass="81951">MKKIFTAVLFLTVGFTFAQDMEEVRKMFWETKDEGSDATAVPDKYKNESAVVLYEYDYFYYPMFYPKQGFRKRIKLQDAAAVTEFSEFSYKELSSRSRSVNNNMLGIKIIKPDGKEIIIDTQKEARQVDDDRKLAIANLEVGDIIDYYFYAIINDVNSIFDTQESTLSGGYPTLALRVELQLDKKLFINLNSFNGAPEFSDLPPGRKGDRRLEIRAKDVPKNETQRWLYPLVALPSYKWQVSTKPFGKPDKEVANGKVKKKFTKDDMMFSFEEKYRPFGDMQHIEKFLKKKTFADDADKVRQVYYFTRHFYYTQFIEAFAINEAKIFNPFELYKNPIFLDNETEFINHFMAFLKDNKIDYDIVVATARYNGPLDDVLLGPNLDVMLRVNTTPEPVYLKYFSPFTNADQIASELENTDAYVLNVFKRKRVTDVEKVRLPSSTFQDNHSKVVSNVTMDSGMTGLKVKRESAFSGHLKEDEQSNRLYFYDYVDEDYKKFETESVLERVKRDKKREQYKKEYEALINKYKDKQRENLKKSISDEYDLKIEKYEYTVKNTGRFGRNEPFVINEDFDIENNFVKKAGNNYIVEIGKILTGQIEINQKEKDRKLDVFMPFPRSFENEIALEIPAGYTVTGIEKLNKNVTNPTGGFTSTAKVEGNKLVIRTNKYYTNYYEPNGNWPKMMDFLEAAYQFTQEKVLLKKA</sequence>
<proteinExistence type="predicted"/>
<protein>
    <recommendedName>
        <fullName evidence="4">DUF3857 domain-containing protein</fullName>
    </recommendedName>
</protein>
<feature type="signal peptide" evidence="1">
    <location>
        <begin position="1"/>
        <end position="18"/>
    </location>
</feature>
<organism evidence="2 3">
    <name type="scientific">Flavobacterium agri</name>
    <dbReference type="NCBI Taxonomy" id="2743471"/>
    <lineage>
        <taxon>Bacteria</taxon>
        <taxon>Pseudomonadati</taxon>
        <taxon>Bacteroidota</taxon>
        <taxon>Flavobacteriia</taxon>
        <taxon>Flavobacteriales</taxon>
        <taxon>Flavobacteriaceae</taxon>
        <taxon>Flavobacterium</taxon>
    </lineage>
</organism>
<comment type="caution">
    <text evidence="2">The sequence shown here is derived from an EMBL/GenBank/DDBJ whole genome shotgun (WGS) entry which is preliminary data.</text>
</comment>